<dbReference type="AlphaFoldDB" id="A0A0A9GKY0"/>
<evidence type="ECO:0000256" key="1">
    <source>
        <dbReference type="SAM" id="MobiDB-lite"/>
    </source>
</evidence>
<organism evidence="2">
    <name type="scientific">Arundo donax</name>
    <name type="common">Giant reed</name>
    <name type="synonym">Donax arundinaceus</name>
    <dbReference type="NCBI Taxonomy" id="35708"/>
    <lineage>
        <taxon>Eukaryota</taxon>
        <taxon>Viridiplantae</taxon>
        <taxon>Streptophyta</taxon>
        <taxon>Embryophyta</taxon>
        <taxon>Tracheophyta</taxon>
        <taxon>Spermatophyta</taxon>
        <taxon>Magnoliopsida</taxon>
        <taxon>Liliopsida</taxon>
        <taxon>Poales</taxon>
        <taxon>Poaceae</taxon>
        <taxon>PACMAD clade</taxon>
        <taxon>Arundinoideae</taxon>
        <taxon>Arundineae</taxon>
        <taxon>Arundo</taxon>
    </lineage>
</organism>
<reference evidence="2" key="2">
    <citation type="journal article" date="2015" name="Data Brief">
        <title>Shoot transcriptome of the giant reed, Arundo donax.</title>
        <authorList>
            <person name="Barrero R.A."/>
            <person name="Guerrero F.D."/>
            <person name="Moolhuijzen P."/>
            <person name="Goolsby J.A."/>
            <person name="Tidwell J."/>
            <person name="Bellgard S.E."/>
            <person name="Bellgard M.I."/>
        </authorList>
    </citation>
    <scope>NUCLEOTIDE SEQUENCE</scope>
    <source>
        <tissue evidence="2">Shoot tissue taken approximately 20 cm above the soil surface</tissue>
    </source>
</reference>
<accession>A0A0A9GKY0</accession>
<reference evidence="2" key="1">
    <citation type="submission" date="2014-09" db="EMBL/GenBank/DDBJ databases">
        <authorList>
            <person name="Magalhaes I.L.F."/>
            <person name="Oliveira U."/>
            <person name="Santos F.R."/>
            <person name="Vidigal T.H.D.A."/>
            <person name="Brescovit A.D."/>
            <person name="Santos A.J."/>
        </authorList>
    </citation>
    <scope>NUCLEOTIDE SEQUENCE</scope>
    <source>
        <tissue evidence="2">Shoot tissue taken approximately 20 cm above the soil surface</tissue>
    </source>
</reference>
<dbReference type="EMBL" id="GBRH01176543">
    <property type="protein sequence ID" value="JAE21353.1"/>
    <property type="molecule type" value="Transcribed_RNA"/>
</dbReference>
<proteinExistence type="predicted"/>
<sequence>MSTRHMLNSQPVCIHMHTQIYERTKKTRKNTTSDWHYAHQSTHHQE</sequence>
<name>A0A0A9GKY0_ARUDO</name>
<feature type="region of interest" description="Disordered" evidence="1">
    <location>
        <begin position="25"/>
        <end position="46"/>
    </location>
</feature>
<evidence type="ECO:0000313" key="2">
    <source>
        <dbReference type="EMBL" id="JAE21353.1"/>
    </source>
</evidence>
<protein>
    <submittedName>
        <fullName evidence="2">Uncharacterized protein</fullName>
    </submittedName>
</protein>